<dbReference type="InterPro" id="IPR009057">
    <property type="entry name" value="Homeodomain-like_sf"/>
</dbReference>
<dbReference type="PRINTS" id="PR00455">
    <property type="entry name" value="HTHTETR"/>
</dbReference>
<protein>
    <submittedName>
        <fullName evidence="6">Transcriptional regulator, TetR family</fullName>
    </submittedName>
</protein>
<dbReference type="AlphaFoldDB" id="A0A1H3FRL6"/>
<evidence type="ECO:0000256" key="3">
    <source>
        <dbReference type="ARBA" id="ARBA00023163"/>
    </source>
</evidence>
<dbReference type="InterPro" id="IPR036271">
    <property type="entry name" value="Tet_transcr_reg_TetR-rel_C_sf"/>
</dbReference>
<evidence type="ECO:0000256" key="2">
    <source>
        <dbReference type="ARBA" id="ARBA00023125"/>
    </source>
</evidence>
<evidence type="ECO:0000313" key="6">
    <source>
        <dbReference type="EMBL" id="SDX93703.1"/>
    </source>
</evidence>
<evidence type="ECO:0000256" key="4">
    <source>
        <dbReference type="PROSITE-ProRule" id="PRU00335"/>
    </source>
</evidence>
<accession>A0A1H3FRL6</accession>
<keyword evidence="3" id="KW-0804">Transcription</keyword>
<organism evidence="6 7">
    <name type="scientific">Pseudomonas kuykendallii</name>
    <dbReference type="NCBI Taxonomy" id="1007099"/>
    <lineage>
        <taxon>Bacteria</taxon>
        <taxon>Pseudomonadati</taxon>
        <taxon>Pseudomonadota</taxon>
        <taxon>Gammaproteobacteria</taxon>
        <taxon>Pseudomonadales</taxon>
        <taxon>Pseudomonadaceae</taxon>
        <taxon>Pseudomonas</taxon>
    </lineage>
</organism>
<dbReference type="InterPro" id="IPR001647">
    <property type="entry name" value="HTH_TetR"/>
</dbReference>
<keyword evidence="7" id="KW-1185">Reference proteome</keyword>
<dbReference type="SUPFAM" id="SSF46689">
    <property type="entry name" value="Homeodomain-like"/>
    <property type="match status" value="1"/>
</dbReference>
<dbReference type="Pfam" id="PF00440">
    <property type="entry name" value="TetR_N"/>
    <property type="match status" value="1"/>
</dbReference>
<dbReference type="OrthoDB" id="5293556at2"/>
<dbReference type="InterPro" id="IPR050109">
    <property type="entry name" value="HTH-type_TetR-like_transc_reg"/>
</dbReference>
<name>A0A1H3FRL6_9PSED</name>
<keyword evidence="1" id="KW-0805">Transcription regulation</keyword>
<dbReference type="GO" id="GO:0003700">
    <property type="term" value="F:DNA-binding transcription factor activity"/>
    <property type="evidence" value="ECO:0007669"/>
    <property type="project" value="TreeGrafter"/>
</dbReference>
<dbReference type="EMBL" id="FNNU01000008">
    <property type="protein sequence ID" value="SDX93703.1"/>
    <property type="molecule type" value="Genomic_DNA"/>
</dbReference>
<sequence length="205" mass="22284">MQTAPKKASPRKRDTYHVGNLAPQLLDAARRLLDEEGPGKLSLRAVSERVGVSPTAAYHHFASRGELLAHLAAQGFRELSQVLADDREDGGPLLQVCLAYFRFARGNPAIYQLMFGAEFVSGETLPALAEARDEAFGRLERIIADELALPRDASEVRAAALASWSYIHGLASLMIHGVIQVPDAVGDERLVELTLGGLQRVFRGT</sequence>
<reference evidence="7" key="1">
    <citation type="submission" date="2016-10" db="EMBL/GenBank/DDBJ databases">
        <authorList>
            <person name="Varghese N."/>
            <person name="Submissions S."/>
        </authorList>
    </citation>
    <scope>NUCLEOTIDE SEQUENCE [LARGE SCALE GENOMIC DNA]</scope>
    <source>
        <strain evidence="7">NRRL B-59562</strain>
    </source>
</reference>
<dbReference type="Proteomes" id="UP000243778">
    <property type="component" value="Unassembled WGS sequence"/>
</dbReference>
<proteinExistence type="predicted"/>
<evidence type="ECO:0000256" key="1">
    <source>
        <dbReference type="ARBA" id="ARBA00023015"/>
    </source>
</evidence>
<dbReference type="RefSeq" id="WP_090231552.1">
    <property type="nucleotide sequence ID" value="NZ_FNNU01000008.1"/>
</dbReference>
<keyword evidence="2 4" id="KW-0238">DNA-binding</keyword>
<dbReference type="PANTHER" id="PTHR30055:SF220">
    <property type="entry name" value="TETR-FAMILY REGULATORY PROTEIN"/>
    <property type="match status" value="1"/>
</dbReference>
<dbReference type="GO" id="GO:0000976">
    <property type="term" value="F:transcription cis-regulatory region binding"/>
    <property type="evidence" value="ECO:0007669"/>
    <property type="project" value="TreeGrafter"/>
</dbReference>
<dbReference type="Pfam" id="PF13305">
    <property type="entry name" value="TetR_C_33"/>
    <property type="match status" value="1"/>
</dbReference>
<dbReference type="PROSITE" id="PS50977">
    <property type="entry name" value="HTH_TETR_2"/>
    <property type="match status" value="1"/>
</dbReference>
<dbReference type="InterPro" id="IPR025996">
    <property type="entry name" value="MT1864/Rv1816-like_C"/>
</dbReference>
<dbReference type="PANTHER" id="PTHR30055">
    <property type="entry name" value="HTH-TYPE TRANSCRIPTIONAL REGULATOR RUTR"/>
    <property type="match status" value="1"/>
</dbReference>
<evidence type="ECO:0000313" key="7">
    <source>
        <dbReference type="Proteomes" id="UP000243778"/>
    </source>
</evidence>
<feature type="domain" description="HTH tetR-type" evidence="5">
    <location>
        <begin position="19"/>
        <end position="79"/>
    </location>
</feature>
<dbReference type="SUPFAM" id="SSF48498">
    <property type="entry name" value="Tetracyclin repressor-like, C-terminal domain"/>
    <property type="match status" value="1"/>
</dbReference>
<evidence type="ECO:0000259" key="5">
    <source>
        <dbReference type="PROSITE" id="PS50977"/>
    </source>
</evidence>
<gene>
    <name evidence="6" type="ORF">SAMN05216287_4149</name>
</gene>
<dbReference type="Gene3D" id="1.10.357.10">
    <property type="entry name" value="Tetracycline Repressor, domain 2"/>
    <property type="match status" value="1"/>
</dbReference>
<feature type="DNA-binding region" description="H-T-H motif" evidence="4">
    <location>
        <begin position="42"/>
        <end position="61"/>
    </location>
</feature>